<dbReference type="SUPFAM" id="SSF50978">
    <property type="entry name" value="WD40 repeat-like"/>
    <property type="match status" value="1"/>
</dbReference>
<evidence type="ECO:0000313" key="2">
    <source>
        <dbReference type="EnsemblPlants" id="cds.evm.model.10.1302"/>
    </source>
</evidence>
<dbReference type="Gramene" id="evm.model.10.1302">
    <property type="protein sequence ID" value="cds.evm.model.10.1302"/>
    <property type="gene ID" value="evm.TU.10.1302"/>
</dbReference>
<dbReference type="Proteomes" id="UP000596661">
    <property type="component" value="Unassembled WGS sequence"/>
</dbReference>
<reference evidence="2" key="1">
    <citation type="submission" date="2021-03" db="UniProtKB">
        <authorList>
            <consortium name="EnsemblPlants"/>
        </authorList>
    </citation>
    <scope>IDENTIFICATION</scope>
</reference>
<dbReference type="AlphaFoldDB" id="A0A803QJA1"/>
<name>A0A803QJA1_CANSA</name>
<dbReference type="PROSITE" id="PS50082">
    <property type="entry name" value="WD_REPEATS_2"/>
    <property type="match status" value="1"/>
</dbReference>
<keyword evidence="3" id="KW-1185">Reference proteome</keyword>
<evidence type="ECO:0000313" key="3">
    <source>
        <dbReference type="Proteomes" id="UP000596661"/>
    </source>
</evidence>
<dbReference type="EnsemblPlants" id="evm.model.10.1302">
    <property type="protein sequence ID" value="cds.evm.model.10.1302"/>
    <property type="gene ID" value="evm.TU.10.1302"/>
</dbReference>
<feature type="repeat" description="WD" evidence="1">
    <location>
        <begin position="127"/>
        <end position="149"/>
    </location>
</feature>
<dbReference type="InterPro" id="IPR001680">
    <property type="entry name" value="WD40_rpt"/>
</dbReference>
<keyword evidence="1" id="KW-0853">WD repeat</keyword>
<sequence>MGEKLGVFVVGSSMKEGELISDDELDGGGLLLMWKAILEVSIESSLRFHIDSIIRNTNDVPTKVTDEINLARMALFTEDDCGAGSERFEEFAFAAMHVLPLRLGIEPFVGPLQWILLDAEEFTYGAIVSGDMDMLVLVWDLRTGEKVHTLKGHQLQVTGLALDNGDIVSSSID</sequence>
<dbReference type="Gene3D" id="2.130.10.10">
    <property type="entry name" value="YVTN repeat-like/Quinoprotein amine dehydrogenase"/>
    <property type="match status" value="1"/>
</dbReference>
<accession>A0A803QJA1</accession>
<dbReference type="EMBL" id="UZAU01000821">
    <property type="status" value="NOT_ANNOTATED_CDS"/>
    <property type="molecule type" value="Genomic_DNA"/>
</dbReference>
<dbReference type="InterPro" id="IPR036322">
    <property type="entry name" value="WD40_repeat_dom_sf"/>
</dbReference>
<proteinExistence type="predicted"/>
<organism evidence="2 3">
    <name type="scientific">Cannabis sativa</name>
    <name type="common">Hemp</name>
    <name type="synonym">Marijuana</name>
    <dbReference type="NCBI Taxonomy" id="3483"/>
    <lineage>
        <taxon>Eukaryota</taxon>
        <taxon>Viridiplantae</taxon>
        <taxon>Streptophyta</taxon>
        <taxon>Embryophyta</taxon>
        <taxon>Tracheophyta</taxon>
        <taxon>Spermatophyta</taxon>
        <taxon>Magnoliopsida</taxon>
        <taxon>eudicotyledons</taxon>
        <taxon>Gunneridae</taxon>
        <taxon>Pentapetalae</taxon>
        <taxon>rosids</taxon>
        <taxon>fabids</taxon>
        <taxon>Rosales</taxon>
        <taxon>Cannabaceae</taxon>
        <taxon>Cannabis</taxon>
    </lineage>
</organism>
<dbReference type="InterPro" id="IPR015943">
    <property type="entry name" value="WD40/YVTN_repeat-like_dom_sf"/>
</dbReference>
<evidence type="ECO:0000256" key="1">
    <source>
        <dbReference type="PROSITE-ProRule" id="PRU00221"/>
    </source>
</evidence>
<protein>
    <submittedName>
        <fullName evidence="2">Uncharacterized protein</fullName>
    </submittedName>
</protein>